<evidence type="ECO:0000256" key="1">
    <source>
        <dbReference type="SAM" id="MobiDB-lite"/>
    </source>
</evidence>
<organism evidence="2 3">
    <name type="scientific">Oopsacas minuta</name>
    <dbReference type="NCBI Taxonomy" id="111878"/>
    <lineage>
        <taxon>Eukaryota</taxon>
        <taxon>Metazoa</taxon>
        <taxon>Porifera</taxon>
        <taxon>Hexactinellida</taxon>
        <taxon>Hexasterophora</taxon>
        <taxon>Lyssacinosida</taxon>
        <taxon>Leucopsacidae</taxon>
        <taxon>Oopsacas</taxon>
    </lineage>
</organism>
<protein>
    <submittedName>
        <fullName evidence="2">Rho GTPase-activating protein 35-like</fullName>
    </submittedName>
</protein>
<reference evidence="2 3" key="1">
    <citation type="journal article" date="2023" name="BMC Biol.">
        <title>The compact genome of the sponge Oopsacas minuta (Hexactinellida) is lacking key metazoan core genes.</title>
        <authorList>
            <person name="Santini S."/>
            <person name="Schenkelaars Q."/>
            <person name="Jourda C."/>
            <person name="Duchesne M."/>
            <person name="Belahbib H."/>
            <person name="Rocher C."/>
            <person name="Selva M."/>
            <person name="Riesgo A."/>
            <person name="Vervoort M."/>
            <person name="Leys S.P."/>
            <person name="Kodjabachian L."/>
            <person name="Le Bivic A."/>
            <person name="Borchiellini C."/>
            <person name="Claverie J.M."/>
            <person name="Renard E."/>
        </authorList>
    </citation>
    <scope>NUCLEOTIDE SEQUENCE [LARGE SCALE GENOMIC DNA]</scope>
    <source>
        <strain evidence="2">SPO-2</strain>
    </source>
</reference>
<gene>
    <name evidence="2" type="ORF">LOD99_4881</name>
</gene>
<dbReference type="GO" id="GO:0007266">
    <property type="term" value="P:Rho protein signal transduction"/>
    <property type="evidence" value="ECO:0007669"/>
    <property type="project" value="TreeGrafter"/>
</dbReference>
<dbReference type="PANTHER" id="PTHR46005">
    <property type="entry name" value="RHO GTPASE-ACTIVATING PROTEIN 190"/>
    <property type="match status" value="1"/>
</dbReference>
<dbReference type="GO" id="GO:0008361">
    <property type="term" value="P:regulation of cell size"/>
    <property type="evidence" value="ECO:0007669"/>
    <property type="project" value="TreeGrafter"/>
</dbReference>
<comment type="caution">
    <text evidence="2">The sequence shown here is derived from an EMBL/GenBank/DDBJ whole genome shotgun (WGS) entry which is preliminary data.</text>
</comment>
<feature type="region of interest" description="Disordered" evidence="1">
    <location>
        <begin position="504"/>
        <end position="553"/>
    </location>
</feature>
<evidence type="ECO:0000313" key="2">
    <source>
        <dbReference type="EMBL" id="KAI6651630.1"/>
    </source>
</evidence>
<sequence>MKLRISVVSSPCNTPQEDGVGKSSLCQQFIYGRQVRVKKRWTEQEWQSTYINKNHFLYWGSLPLRLPDGTETLIRLIEQTTIWRPDQDALHPAAFANFPKQAAQTCLPSPGKTCSFPEHVSMYTHIDKRILKSDGRVVDEEDMLFPHQEFVDEGINGFLCIIDPTMSADRMSRQIQFLKSFVNLAKPSGKKLVFILTKCDLASEKQLIDARHIVRNKLKHQAPILEVSTVEMHNIQDSFVTLAQRCLRIKPIIQVLTWLQHKQAKMLLFSRQIAEYREYLLRLVEDSSWTWDEFWQQLKSSSQSFLAANIQEGELKRLFCLHILELKLKEAGAKYSMNPEDKTYLRLTSSQASESAKSYQEFLFNSIKAHPDLTPNYSRGDYSHYASVDTKLDPSTSMSPIFPPPLPPRTKESDELPIPLGSPILPKSKSKLFGSKKLRKTMSWGGKSQITIENSSQSNDNILMHQSPTEYEISLFHSMLGSSTPGSQFEDLPANKDDTFRRRAKTTSSGKYLHRPLPPSPGFGRSDKPTFPKVLPSGTRNSPQHTRSRSDQLSIVPANLSFPDLSRISVVDLGEPAPYLDPMELKLHTLPRFRHSQASVEGDSAFQAEFSPKRLIKRENSFPLHDFNMRHSLDPIFSSNITAPIKTKIDASVQTYLRGERRRESRWESNTPKLSHRKRDISTSCACIQENTNELDNEQDSGTASFICTPPPPPDPQTCDPLNPVVMYDIVEPV</sequence>
<dbReference type="PANTHER" id="PTHR46005:SF4">
    <property type="entry name" value="RHO GTPASE-ACTIVATING PROTEIN 190"/>
    <property type="match status" value="1"/>
</dbReference>
<proteinExistence type="predicted"/>
<dbReference type="AlphaFoldDB" id="A0AAV7JS49"/>
<dbReference type="EMBL" id="JAKMXF010000302">
    <property type="protein sequence ID" value="KAI6651630.1"/>
    <property type="molecule type" value="Genomic_DNA"/>
</dbReference>
<dbReference type="GO" id="GO:0005096">
    <property type="term" value="F:GTPase activator activity"/>
    <property type="evidence" value="ECO:0007669"/>
    <property type="project" value="TreeGrafter"/>
</dbReference>
<dbReference type="CDD" id="cd00882">
    <property type="entry name" value="Ras_like_GTPase"/>
    <property type="match status" value="1"/>
</dbReference>
<dbReference type="SUPFAM" id="SSF52540">
    <property type="entry name" value="P-loop containing nucleoside triphosphate hydrolases"/>
    <property type="match status" value="1"/>
</dbReference>
<dbReference type="GO" id="GO:0005829">
    <property type="term" value="C:cytosol"/>
    <property type="evidence" value="ECO:0007669"/>
    <property type="project" value="TreeGrafter"/>
</dbReference>
<name>A0AAV7JS49_9METZ</name>
<accession>A0AAV7JS49</accession>
<dbReference type="Gene3D" id="3.40.50.300">
    <property type="entry name" value="P-loop containing nucleotide triphosphate hydrolases"/>
    <property type="match status" value="1"/>
</dbReference>
<evidence type="ECO:0000313" key="3">
    <source>
        <dbReference type="Proteomes" id="UP001165289"/>
    </source>
</evidence>
<dbReference type="InterPro" id="IPR051978">
    <property type="entry name" value="Rho-GAP_domain"/>
</dbReference>
<keyword evidence="3" id="KW-1185">Reference proteome</keyword>
<dbReference type="InterPro" id="IPR027417">
    <property type="entry name" value="P-loop_NTPase"/>
</dbReference>
<dbReference type="Proteomes" id="UP001165289">
    <property type="component" value="Unassembled WGS sequence"/>
</dbReference>